<dbReference type="PANTHER" id="PTHR41523:SF8">
    <property type="entry name" value="ETHYLENE RESPONSE SENSOR PROTEIN"/>
    <property type="match status" value="1"/>
</dbReference>
<dbReference type="AlphaFoldDB" id="A0A9W5RD27"/>
<evidence type="ECO:0000256" key="4">
    <source>
        <dbReference type="ARBA" id="ARBA00022679"/>
    </source>
</evidence>
<dbReference type="InterPro" id="IPR038424">
    <property type="entry name" value="H_kinase_PdtaS_GAF_sf"/>
</dbReference>
<feature type="domain" description="Histidine kinase" evidence="8">
    <location>
        <begin position="295"/>
        <end position="486"/>
    </location>
</feature>
<dbReference type="PANTHER" id="PTHR41523">
    <property type="entry name" value="TWO-COMPONENT SYSTEM SENSOR PROTEIN"/>
    <property type="match status" value="1"/>
</dbReference>
<dbReference type="GO" id="GO:0004673">
    <property type="term" value="F:protein histidine kinase activity"/>
    <property type="evidence" value="ECO:0007669"/>
    <property type="project" value="UniProtKB-EC"/>
</dbReference>
<keyword evidence="4" id="KW-0808">Transferase</keyword>
<evidence type="ECO:0000256" key="2">
    <source>
        <dbReference type="ARBA" id="ARBA00012438"/>
    </source>
</evidence>
<dbReference type="InterPro" id="IPR011102">
    <property type="entry name" value="Sig_transdc_His_kinase_HWE"/>
</dbReference>
<keyword evidence="5" id="KW-0547">Nucleotide-binding</keyword>
<keyword evidence="10" id="KW-1185">Reference proteome</keyword>
<dbReference type="Gene3D" id="3.30.450.280">
    <property type="entry name" value="GAF domain"/>
    <property type="match status" value="1"/>
</dbReference>
<dbReference type="Pfam" id="PF02518">
    <property type="entry name" value="HATPase_c"/>
    <property type="match status" value="1"/>
</dbReference>
<dbReference type="Gene3D" id="3.30.450.20">
    <property type="entry name" value="PAS domain"/>
    <property type="match status" value="1"/>
</dbReference>
<protein>
    <recommendedName>
        <fullName evidence="2">histidine kinase</fullName>
        <ecNumber evidence="2">2.7.13.3</ecNumber>
    </recommendedName>
</protein>
<dbReference type="GO" id="GO:0005524">
    <property type="term" value="F:ATP binding"/>
    <property type="evidence" value="ECO:0007669"/>
    <property type="project" value="UniProtKB-KW"/>
</dbReference>
<comment type="catalytic activity">
    <reaction evidence="1">
        <text>ATP + protein L-histidine = ADP + protein N-phospho-L-histidine.</text>
        <dbReference type="EC" id="2.7.13.3"/>
    </reaction>
</comment>
<dbReference type="OrthoDB" id="9767435at2"/>
<dbReference type="EMBL" id="AGWN01000003">
    <property type="protein sequence ID" value="EPD29459.1"/>
    <property type="molecule type" value="Genomic_DNA"/>
</dbReference>
<evidence type="ECO:0000256" key="3">
    <source>
        <dbReference type="ARBA" id="ARBA00022553"/>
    </source>
</evidence>
<dbReference type="Pfam" id="PF07568">
    <property type="entry name" value="HisKA_2"/>
    <property type="match status" value="1"/>
</dbReference>
<sequence>MHTLTDLAQAAARSNLHHEDLDWLHLILADWQVVSDLAGSDLVMWVRTHDGRFLAIAHARPATASTIHMDDVVDMYIQPSRQTLLEQAVDTCQIASPPGARWVGTYSMSEVAIPVVRSGRAIAVITRETNLSLPGFLGGAEAWMPHAADILCDMIARGEYPYDATPVSVTHGQPRVMDGALLLDPEGVVQKVTPNAVSCLRRLGIRQNPIGRLLIEDVTEVLKQDQTIEETLAVVVTGKAAWRAEIESARATVTMRALPLLKGDERVGAVLLTRDVSEMRRRELELMTKDATIREIHHRVKNNLQTVSALIRLQARRSDSEEVRAALSEAERRVTTIATVHAALSQNVDERVDFDEVAKKVLHLAVVLAKTNQHVSVEVRGHFGKVNADAAQALATVLTELVTNSVEHGYRDYGGVVSVEAERYGCRLEVTVSDDGLGIEPDKAKSGLGTQIVSTVVAGELSGTITWDRRKCAPGTIVRLYANLEN</sequence>
<keyword evidence="6" id="KW-0418">Kinase</keyword>
<evidence type="ECO:0000256" key="5">
    <source>
        <dbReference type="ARBA" id="ARBA00022741"/>
    </source>
</evidence>
<evidence type="ECO:0000256" key="6">
    <source>
        <dbReference type="ARBA" id="ARBA00022777"/>
    </source>
</evidence>
<dbReference type="SMART" id="SM00911">
    <property type="entry name" value="HWE_HK"/>
    <property type="match status" value="1"/>
</dbReference>
<dbReference type="InterPro" id="IPR036890">
    <property type="entry name" value="HATPase_C_sf"/>
</dbReference>
<dbReference type="InterPro" id="IPR022066">
    <property type="entry name" value="PdtaS_GAF"/>
</dbReference>
<accession>A0A9W5RD27</accession>
<name>A0A9W5RD27_9ACTO</name>
<dbReference type="Proteomes" id="UP000014387">
    <property type="component" value="Unassembled WGS sequence"/>
</dbReference>
<dbReference type="Pfam" id="PF12282">
    <property type="entry name" value="GAF_PdtaS"/>
    <property type="match status" value="1"/>
</dbReference>
<keyword evidence="3" id="KW-0597">Phosphoprotein</keyword>
<reference evidence="9 10" key="1">
    <citation type="submission" date="2013-05" db="EMBL/GenBank/DDBJ databases">
        <title>The Genome Sequence of Actinomyces europaeus ACS-120-V-COL10B.</title>
        <authorList>
            <consortium name="The Broad Institute Genomics Platform"/>
            <person name="Earl A."/>
            <person name="Ward D."/>
            <person name="Feldgarden M."/>
            <person name="Gevers D."/>
            <person name="Saerens B."/>
            <person name="Vaneechoutte M."/>
            <person name="Walker B."/>
            <person name="Young S."/>
            <person name="Zeng Q."/>
            <person name="Gargeya S."/>
            <person name="Fitzgerald M."/>
            <person name="Haas B."/>
            <person name="Abouelleil A."/>
            <person name="Allen A.W."/>
            <person name="Alvarado L."/>
            <person name="Arachchi H.M."/>
            <person name="Berlin A.M."/>
            <person name="Chapman S.B."/>
            <person name="Gainer-Dewar J."/>
            <person name="Goldberg J."/>
            <person name="Griggs A."/>
            <person name="Gujja S."/>
            <person name="Hansen M."/>
            <person name="Howarth C."/>
            <person name="Imamovic A."/>
            <person name="Ireland A."/>
            <person name="Larimer J."/>
            <person name="McCowan C."/>
            <person name="Murphy C."/>
            <person name="Pearson M."/>
            <person name="Poon T.W."/>
            <person name="Priest M."/>
            <person name="Roberts A."/>
            <person name="Saif S."/>
            <person name="Shea T."/>
            <person name="Sisk P."/>
            <person name="Sykes S."/>
            <person name="Wortman J."/>
            <person name="Nusbaum C."/>
            <person name="Birren B."/>
        </authorList>
    </citation>
    <scope>NUCLEOTIDE SEQUENCE [LARGE SCALE GENOMIC DNA]</scope>
    <source>
        <strain evidence="9 10">ACS-120-V-Col10b</strain>
    </source>
</reference>
<dbReference type="InterPro" id="IPR011495">
    <property type="entry name" value="Sig_transdc_His_kin_sub2_dim/P"/>
</dbReference>
<gene>
    <name evidence="9" type="ORF">HMPREF9238_01596</name>
</gene>
<evidence type="ECO:0000259" key="8">
    <source>
        <dbReference type="PROSITE" id="PS50109"/>
    </source>
</evidence>
<dbReference type="PROSITE" id="PS50109">
    <property type="entry name" value="HIS_KIN"/>
    <property type="match status" value="1"/>
</dbReference>
<comment type="caution">
    <text evidence="9">The sequence shown here is derived from an EMBL/GenBank/DDBJ whole genome shotgun (WGS) entry which is preliminary data.</text>
</comment>
<evidence type="ECO:0000256" key="7">
    <source>
        <dbReference type="ARBA" id="ARBA00022840"/>
    </source>
</evidence>
<evidence type="ECO:0000313" key="9">
    <source>
        <dbReference type="EMBL" id="EPD29459.1"/>
    </source>
</evidence>
<dbReference type="InterPro" id="IPR003594">
    <property type="entry name" value="HATPase_dom"/>
</dbReference>
<dbReference type="Gene3D" id="3.30.565.10">
    <property type="entry name" value="Histidine kinase-like ATPase, C-terminal domain"/>
    <property type="match status" value="1"/>
</dbReference>
<keyword evidence="7" id="KW-0067">ATP-binding</keyword>
<dbReference type="EC" id="2.7.13.3" evidence="2"/>
<dbReference type="SMART" id="SM00387">
    <property type="entry name" value="HATPase_c"/>
    <property type="match status" value="1"/>
</dbReference>
<dbReference type="SUPFAM" id="SSF55874">
    <property type="entry name" value="ATPase domain of HSP90 chaperone/DNA topoisomerase II/histidine kinase"/>
    <property type="match status" value="1"/>
</dbReference>
<proteinExistence type="predicted"/>
<evidence type="ECO:0000313" key="10">
    <source>
        <dbReference type="Proteomes" id="UP000014387"/>
    </source>
</evidence>
<organism evidence="9 10">
    <name type="scientific">Gleimia europaea ACS-120-V-Col10b</name>
    <dbReference type="NCBI Taxonomy" id="883069"/>
    <lineage>
        <taxon>Bacteria</taxon>
        <taxon>Bacillati</taxon>
        <taxon>Actinomycetota</taxon>
        <taxon>Actinomycetes</taxon>
        <taxon>Actinomycetales</taxon>
        <taxon>Actinomycetaceae</taxon>
        <taxon>Gleimia</taxon>
    </lineage>
</organism>
<evidence type="ECO:0000256" key="1">
    <source>
        <dbReference type="ARBA" id="ARBA00000085"/>
    </source>
</evidence>
<dbReference type="InterPro" id="IPR005467">
    <property type="entry name" value="His_kinase_dom"/>
</dbReference>
<dbReference type="RefSeq" id="WP_016444920.1">
    <property type="nucleotide sequence ID" value="NZ_KE150267.1"/>
</dbReference>